<dbReference type="EMBL" id="UZAU01000557">
    <property type="status" value="NOT_ANNOTATED_CDS"/>
    <property type="molecule type" value="Genomic_DNA"/>
</dbReference>
<sequence length="160" mass="18623">MYEEDHHKEVTFNEEDIVVEEFAAQKPVLSSSPWEMDQYQNKFQNYDNLRKYETKRGLQSVLRLFWNRLPVHGEMPMAPFQFIPQFYHLIVVWYILWKQGGHSNLEGDLVRDLVTTANLKDAGLLAPYQSIDALTVKDAIRDLHYSDPPGVKEVIAQVTA</sequence>
<dbReference type="AlphaFoldDB" id="A0A803PY09"/>
<dbReference type="Proteomes" id="UP000596661">
    <property type="component" value="Chromosome 6"/>
</dbReference>
<dbReference type="EnsemblPlants" id="evm.model.06.342">
    <property type="protein sequence ID" value="cds.evm.model.06.342"/>
    <property type="gene ID" value="evm.TU.06.342"/>
</dbReference>
<keyword evidence="2" id="KW-1185">Reference proteome</keyword>
<organism evidence="1 2">
    <name type="scientific">Cannabis sativa</name>
    <name type="common">Hemp</name>
    <name type="synonym">Marijuana</name>
    <dbReference type="NCBI Taxonomy" id="3483"/>
    <lineage>
        <taxon>Eukaryota</taxon>
        <taxon>Viridiplantae</taxon>
        <taxon>Streptophyta</taxon>
        <taxon>Embryophyta</taxon>
        <taxon>Tracheophyta</taxon>
        <taxon>Spermatophyta</taxon>
        <taxon>Magnoliopsida</taxon>
        <taxon>eudicotyledons</taxon>
        <taxon>Gunneridae</taxon>
        <taxon>Pentapetalae</taxon>
        <taxon>rosids</taxon>
        <taxon>fabids</taxon>
        <taxon>Rosales</taxon>
        <taxon>Cannabaceae</taxon>
        <taxon>Cannabis</taxon>
    </lineage>
</organism>
<proteinExistence type="predicted"/>
<reference evidence="1" key="1">
    <citation type="submission" date="2018-11" db="EMBL/GenBank/DDBJ databases">
        <authorList>
            <person name="Grassa J C."/>
        </authorList>
    </citation>
    <scope>NUCLEOTIDE SEQUENCE [LARGE SCALE GENOMIC DNA]</scope>
</reference>
<accession>A0A803PY09</accession>
<evidence type="ECO:0000313" key="1">
    <source>
        <dbReference type="EnsemblPlants" id="cds.evm.model.06.342"/>
    </source>
</evidence>
<evidence type="ECO:0000313" key="2">
    <source>
        <dbReference type="Proteomes" id="UP000596661"/>
    </source>
</evidence>
<protein>
    <submittedName>
        <fullName evidence="1">Uncharacterized protein</fullName>
    </submittedName>
</protein>
<name>A0A803PY09_CANSA</name>
<dbReference type="Gramene" id="evm.model.06.342">
    <property type="protein sequence ID" value="cds.evm.model.06.342"/>
    <property type="gene ID" value="evm.TU.06.342"/>
</dbReference>
<reference evidence="1" key="2">
    <citation type="submission" date="2021-03" db="UniProtKB">
        <authorList>
            <consortium name="EnsemblPlants"/>
        </authorList>
    </citation>
    <scope>IDENTIFICATION</scope>
</reference>